<evidence type="ECO:0000256" key="1">
    <source>
        <dbReference type="ARBA" id="ARBA00023239"/>
    </source>
</evidence>
<evidence type="ECO:0000313" key="3">
    <source>
        <dbReference type="EMBL" id="MCW9705286.1"/>
    </source>
</evidence>
<evidence type="ECO:0000313" key="4">
    <source>
        <dbReference type="Proteomes" id="UP001207918"/>
    </source>
</evidence>
<protein>
    <submittedName>
        <fullName evidence="3">Dihydrodipicolinate synthase family protein</fullName>
    </submittedName>
</protein>
<dbReference type="Gene3D" id="3.20.20.70">
    <property type="entry name" value="Aldolase class I"/>
    <property type="match status" value="1"/>
</dbReference>
<sequence>MKVNKFEGIIPPMVTPLQKNGKLDVRGLEKLLNHLIEGGVNGLFILGTTGEGPSLSYHLREELIKRVCRQVDGRVPVLVGISDSSYDQSVYIAEKSREYGAEAVVAAPPFYLQITQEELYRHMQQLVNEVSLPVFLYNYPGLTKTHFGLDTLAKLLELPGVIGVKDSSGDMDYFNRVRQLVNNKGLPLLIGPEELLMKSLVMGGQGGVSGGANIFPELYVGLYKNIQEGNLDEASKLHERIMKLSSVVYSGSDNSSGNVISGIKKALSCLNVCEEYVEKPLMKVSDEKAGKIKQFLSEYA</sequence>
<comment type="caution">
    <text evidence="3">The sequence shown here is derived from an EMBL/GenBank/DDBJ whole genome shotgun (WGS) entry which is preliminary data.</text>
</comment>
<dbReference type="InterPro" id="IPR013785">
    <property type="entry name" value="Aldolase_TIM"/>
</dbReference>
<dbReference type="Proteomes" id="UP001207918">
    <property type="component" value="Unassembled WGS sequence"/>
</dbReference>
<keyword evidence="1 2" id="KW-0456">Lyase</keyword>
<evidence type="ECO:0000256" key="2">
    <source>
        <dbReference type="PIRNR" id="PIRNR001365"/>
    </source>
</evidence>
<name>A0ABT3PH95_9BACT</name>
<gene>
    <name evidence="3" type="ORF">J6I44_00405</name>
</gene>
<comment type="similarity">
    <text evidence="2">Belongs to the DapA family.</text>
</comment>
<dbReference type="PANTHER" id="PTHR42849:SF1">
    <property type="entry name" value="N-ACETYLNEURAMINATE LYASE"/>
    <property type="match status" value="1"/>
</dbReference>
<accession>A0ABT3PH95</accession>
<dbReference type="Pfam" id="PF00701">
    <property type="entry name" value="DHDPS"/>
    <property type="match status" value="1"/>
</dbReference>
<dbReference type="InterPro" id="IPR002220">
    <property type="entry name" value="DapA-like"/>
</dbReference>
<dbReference type="CDD" id="cd00408">
    <property type="entry name" value="DHDPS-like"/>
    <property type="match status" value="1"/>
</dbReference>
<keyword evidence="4" id="KW-1185">Reference proteome</keyword>
<proteinExistence type="inferred from homology"/>
<organism evidence="3 4">
    <name type="scientific">Fodinibius salsisoli</name>
    <dbReference type="NCBI Taxonomy" id="2820877"/>
    <lineage>
        <taxon>Bacteria</taxon>
        <taxon>Pseudomonadati</taxon>
        <taxon>Balneolota</taxon>
        <taxon>Balneolia</taxon>
        <taxon>Balneolales</taxon>
        <taxon>Balneolaceae</taxon>
        <taxon>Fodinibius</taxon>
    </lineage>
</organism>
<dbReference type="SUPFAM" id="SSF51569">
    <property type="entry name" value="Aldolase"/>
    <property type="match status" value="1"/>
</dbReference>
<dbReference type="PIRSF" id="PIRSF001365">
    <property type="entry name" value="DHDPS"/>
    <property type="match status" value="1"/>
</dbReference>
<dbReference type="PRINTS" id="PR00146">
    <property type="entry name" value="DHPICSNTHASE"/>
</dbReference>
<reference evidence="3 4" key="1">
    <citation type="submission" date="2021-03" db="EMBL/GenBank/DDBJ databases">
        <title>Aliifodinibius sp. nov., a new bacterium isolated from saline soil.</title>
        <authorList>
            <person name="Galisteo C."/>
            <person name="De La Haba R."/>
            <person name="Sanchez-Porro C."/>
            <person name="Ventosa A."/>
        </authorList>
    </citation>
    <scope>NUCLEOTIDE SEQUENCE [LARGE SCALE GENOMIC DNA]</scope>
    <source>
        <strain evidence="3 4">1BSP15-2V2</strain>
    </source>
</reference>
<dbReference type="SMART" id="SM01130">
    <property type="entry name" value="DHDPS"/>
    <property type="match status" value="1"/>
</dbReference>
<dbReference type="RefSeq" id="WP_265763949.1">
    <property type="nucleotide sequence ID" value="NZ_JAGGJA010000001.1"/>
</dbReference>
<dbReference type="PANTHER" id="PTHR42849">
    <property type="entry name" value="N-ACETYLNEURAMINATE LYASE"/>
    <property type="match status" value="1"/>
</dbReference>
<dbReference type="EMBL" id="JAGGJA010000001">
    <property type="protein sequence ID" value="MCW9705286.1"/>
    <property type="molecule type" value="Genomic_DNA"/>
</dbReference>